<gene>
    <name evidence="9" type="ORF">F5X68DRAFT_278387</name>
</gene>
<dbReference type="EMBL" id="JAGSXJ010000025">
    <property type="protein sequence ID" value="KAH6675324.1"/>
    <property type="molecule type" value="Genomic_DNA"/>
</dbReference>
<feature type="transmembrane region" description="Helical" evidence="7">
    <location>
        <begin position="54"/>
        <end position="79"/>
    </location>
</feature>
<dbReference type="FunFam" id="1.20.1250.20:FF:000078">
    <property type="entry name" value="MFS maltose transporter, putative"/>
    <property type="match status" value="1"/>
</dbReference>
<dbReference type="Proteomes" id="UP000770015">
    <property type="component" value="Unassembled WGS sequence"/>
</dbReference>
<feature type="domain" description="Major facilitator superfamily (MFS) profile" evidence="8">
    <location>
        <begin position="57"/>
        <end position="502"/>
    </location>
</feature>
<dbReference type="InterPro" id="IPR020846">
    <property type="entry name" value="MFS_dom"/>
</dbReference>
<comment type="caution">
    <text evidence="9">The sequence shown here is derived from an EMBL/GenBank/DDBJ whole genome shotgun (WGS) entry which is preliminary data.</text>
</comment>
<organism evidence="9 10">
    <name type="scientific">Plectosphaerella plurivora</name>
    <dbReference type="NCBI Taxonomy" id="936078"/>
    <lineage>
        <taxon>Eukaryota</taxon>
        <taxon>Fungi</taxon>
        <taxon>Dikarya</taxon>
        <taxon>Ascomycota</taxon>
        <taxon>Pezizomycotina</taxon>
        <taxon>Sordariomycetes</taxon>
        <taxon>Hypocreomycetidae</taxon>
        <taxon>Glomerellales</taxon>
        <taxon>Plectosphaerellaceae</taxon>
        <taxon>Plectosphaerella</taxon>
    </lineage>
</organism>
<feature type="transmembrane region" description="Helical" evidence="7">
    <location>
        <begin position="136"/>
        <end position="155"/>
    </location>
</feature>
<keyword evidence="5 7" id="KW-0472">Membrane</keyword>
<dbReference type="Pfam" id="PF00083">
    <property type="entry name" value="Sugar_tr"/>
    <property type="match status" value="1"/>
</dbReference>
<evidence type="ECO:0000256" key="6">
    <source>
        <dbReference type="SAM" id="MobiDB-lite"/>
    </source>
</evidence>
<keyword evidence="10" id="KW-1185">Reference proteome</keyword>
<dbReference type="PANTHER" id="PTHR48022:SF41">
    <property type="entry name" value="MAJOR FACILITATOR SUPERFAMILY (MFS) PROFILE DOMAIN-CONTAINING PROTEIN"/>
    <property type="match status" value="1"/>
</dbReference>
<protein>
    <submittedName>
        <fullName evidence="9">Proton myo-inositol cotransporter</fullName>
    </submittedName>
</protein>
<feature type="transmembrane region" description="Helical" evidence="7">
    <location>
        <begin position="201"/>
        <end position="224"/>
    </location>
</feature>
<feature type="transmembrane region" description="Helical" evidence="7">
    <location>
        <begin position="167"/>
        <end position="189"/>
    </location>
</feature>
<evidence type="ECO:0000313" key="10">
    <source>
        <dbReference type="Proteomes" id="UP000770015"/>
    </source>
</evidence>
<comment type="subcellular location">
    <subcellularLocation>
        <location evidence="1">Membrane</location>
        <topology evidence="1">Multi-pass membrane protein</topology>
    </subcellularLocation>
</comment>
<dbReference type="InterPro" id="IPR050360">
    <property type="entry name" value="MFS_Sugar_Transporters"/>
</dbReference>
<feature type="transmembrane region" description="Helical" evidence="7">
    <location>
        <begin position="382"/>
        <end position="401"/>
    </location>
</feature>
<dbReference type="InterPro" id="IPR005828">
    <property type="entry name" value="MFS_sugar_transport-like"/>
</dbReference>
<feature type="transmembrane region" description="Helical" evidence="7">
    <location>
        <begin position="317"/>
        <end position="341"/>
    </location>
</feature>
<evidence type="ECO:0000256" key="1">
    <source>
        <dbReference type="ARBA" id="ARBA00004141"/>
    </source>
</evidence>
<name>A0A9P8V4E4_9PEZI</name>
<keyword evidence="4 7" id="KW-1133">Transmembrane helix</keyword>
<proteinExistence type="inferred from homology"/>
<feature type="transmembrane region" description="Helical" evidence="7">
    <location>
        <begin position="347"/>
        <end position="370"/>
    </location>
</feature>
<comment type="similarity">
    <text evidence="2">Belongs to the major facilitator superfamily. Sugar transporter (TC 2.A.1.1) family.</text>
</comment>
<sequence length="546" mass="59135">MDSKRSNGDDTIVAVNSNSTEPMSPVTRADSAIPDTNLYSHLTLWQSVKKWRRVVLYCFAMTSAILMYGFDYVIVGTVTAMPSFQRDFGQRLKEGSDQFILPSLWLGLWNFISPGCAMVGAIAGGHFQDRFGRRPSLALGSLLCAAGVAVCFASGEPDSLGARRVMFLAGKGFQGGAIGMVMATAQTYMSEIVPPNLRGPLLAFFPMFTLLGQLVGAAVIFGCLDLERGYVVAFGTQWVFSAVPMVLAFLIPESPPFLVRKGRIEDAIKAQAKLDCPGNDTRRIVEGIRIDIEHERRLASATYRDSFRKGNLRRTMIVMFVNMVPQLFGLALLAKASYFVQIVGMKASLSVLVLILGILGGLIGNVASLWTLNNFGRRPLTITSLSAATVLWATMGIAGCFSGPATVWYTSAVMVAVIVICGMGAWPCAHVIGSETSALHLRAKAQGLGYFTAGFGAALFGFFLPYIFNPDQGNLRAKTGFVYAGFCAVGVIVTFFCVPEMKGRTTSEIDRMFELELPARQFKSWTNPAAVGVKEEQRPDSSANPV</sequence>
<dbReference type="SUPFAM" id="SSF103473">
    <property type="entry name" value="MFS general substrate transporter"/>
    <property type="match status" value="1"/>
</dbReference>
<feature type="transmembrane region" description="Helical" evidence="7">
    <location>
        <begin position="480"/>
        <end position="498"/>
    </location>
</feature>
<evidence type="ECO:0000256" key="2">
    <source>
        <dbReference type="ARBA" id="ARBA00010992"/>
    </source>
</evidence>
<evidence type="ECO:0000256" key="4">
    <source>
        <dbReference type="ARBA" id="ARBA00022989"/>
    </source>
</evidence>
<evidence type="ECO:0000259" key="8">
    <source>
        <dbReference type="PROSITE" id="PS50850"/>
    </source>
</evidence>
<feature type="transmembrane region" description="Helical" evidence="7">
    <location>
        <begin position="99"/>
        <end position="124"/>
    </location>
</feature>
<dbReference type="AlphaFoldDB" id="A0A9P8V4E4"/>
<feature type="transmembrane region" description="Helical" evidence="7">
    <location>
        <begin position="447"/>
        <end position="468"/>
    </location>
</feature>
<dbReference type="GO" id="GO:0005351">
    <property type="term" value="F:carbohydrate:proton symporter activity"/>
    <property type="evidence" value="ECO:0007669"/>
    <property type="project" value="TreeGrafter"/>
</dbReference>
<accession>A0A9P8V4E4</accession>
<dbReference type="GO" id="GO:0016020">
    <property type="term" value="C:membrane"/>
    <property type="evidence" value="ECO:0007669"/>
    <property type="project" value="UniProtKB-SubCell"/>
</dbReference>
<evidence type="ECO:0000256" key="7">
    <source>
        <dbReference type="SAM" id="Phobius"/>
    </source>
</evidence>
<evidence type="ECO:0000313" key="9">
    <source>
        <dbReference type="EMBL" id="KAH6675324.1"/>
    </source>
</evidence>
<reference evidence="9" key="1">
    <citation type="journal article" date="2021" name="Nat. Commun.">
        <title>Genetic determinants of endophytism in the Arabidopsis root mycobiome.</title>
        <authorList>
            <person name="Mesny F."/>
            <person name="Miyauchi S."/>
            <person name="Thiergart T."/>
            <person name="Pickel B."/>
            <person name="Atanasova L."/>
            <person name="Karlsson M."/>
            <person name="Huettel B."/>
            <person name="Barry K.W."/>
            <person name="Haridas S."/>
            <person name="Chen C."/>
            <person name="Bauer D."/>
            <person name="Andreopoulos W."/>
            <person name="Pangilinan J."/>
            <person name="LaButti K."/>
            <person name="Riley R."/>
            <person name="Lipzen A."/>
            <person name="Clum A."/>
            <person name="Drula E."/>
            <person name="Henrissat B."/>
            <person name="Kohler A."/>
            <person name="Grigoriev I.V."/>
            <person name="Martin F.M."/>
            <person name="Hacquard S."/>
        </authorList>
    </citation>
    <scope>NUCLEOTIDE SEQUENCE</scope>
    <source>
        <strain evidence="9">MPI-SDFR-AT-0117</strain>
    </source>
</reference>
<keyword evidence="3 7" id="KW-0812">Transmembrane</keyword>
<feature type="transmembrane region" description="Helical" evidence="7">
    <location>
        <begin position="230"/>
        <end position="251"/>
    </location>
</feature>
<feature type="transmembrane region" description="Helical" evidence="7">
    <location>
        <begin position="407"/>
        <end position="426"/>
    </location>
</feature>
<feature type="region of interest" description="Disordered" evidence="6">
    <location>
        <begin position="1"/>
        <end position="27"/>
    </location>
</feature>
<evidence type="ECO:0000256" key="3">
    <source>
        <dbReference type="ARBA" id="ARBA00022692"/>
    </source>
</evidence>
<dbReference type="PANTHER" id="PTHR48022">
    <property type="entry name" value="PLASTIDIC GLUCOSE TRANSPORTER 4"/>
    <property type="match status" value="1"/>
</dbReference>
<dbReference type="OrthoDB" id="6612291at2759"/>
<dbReference type="PROSITE" id="PS50850">
    <property type="entry name" value="MFS"/>
    <property type="match status" value="1"/>
</dbReference>
<dbReference type="InterPro" id="IPR036259">
    <property type="entry name" value="MFS_trans_sf"/>
</dbReference>
<evidence type="ECO:0000256" key="5">
    <source>
        <dbReference type="ARBA" id="ARBA00023136"/>
    </source>
</evidence>
<dbReference type="Gene3D" id="1.20.1250.20">
    <property type="entry name" value="MFS general substrate transporter like domains"/>
    <property type="match status" value="1"/>
</dbReference>